<dbReference type="Proteomes" id="UP000230750">
    <property type="component" value="Unassembled WGS sequence"/>
</dbReference>
<gene>
    <name evidence="2" type="ORF">BSL78_20014</name>
</gene>
<evidence type="ECO:0000259" key="1">
    <source>
        <dbReference type="Pfam" id="PF24748"/>
    </source>
</evidence>
<dbReference type="PANTHER" id="PTHR34490">
    <property type="entry name" value="PROTEIN CBG12054-RELATED"/>
    <property type="match status" value="1"/>
</dbReference>
<feature type="domain" description="Galaxin-like repeats" evidence="1">
    <location>
        <begin position="147"/>
        <end position="282"/>
    </location>
</feature>
<evidence type="ECO:0000313" key="2">
    <source>
        <dbReference type="EMBL" id="PIK43141.1"/>
    </source>
</evidence>
<dbReference type="Pfam" id="PF24748">
    <property type="entry name" value="Galaxin_repeat"/>
    <property type="match status" value="3"/>
</dbReference>
<protein>
    <recommendedName>
        <fullName evidence="1">Galaxin-like repeats domain-containing protein</fullName>
    </recommendedName>
</protein>
<feature type="domain" description="Galaxin-like repeats" evidence="1">
    <location>
        <begin position="8"/>
        <end position="94"/>
    </location>
</feature>
<dbReference type="EMBL" id="MRZV01000872">
    <property type="protein sequence ID" value="PIK43141.1"/>
    <property type="molecule type" value="Genomic_DNA"/>
</dbReference>
<comment type="caution">
    <text evidence="2">The sequence shown here is derived from an EMBL/GenBank/DDBJ whole genome shotgun (WGS) entry which is preliminary data.</text>
</comment>
<dbReference type="InterPro" id="IPR055284">
    <property type="entry name" value="Galaxin-like"/>
</dbReference>
<accession>A0A2G8K560</accession>
<dbReference type="PANTHER" id="PTHR34490:SF3">
    <property type="entry name" value="GALAXIN-LIKE ISOFORM X2"/>
    <property type="match status" value="1"/>
</dbReference>
<organism evidence="2 3">
    <name type="scientific">Stichopus japonicus</name>
    <name type="common">Sea cucumber</name>
    <dbReference type="NCBI Taxonomy" id="307972"/>
    <lineage>
        <taxon>Eukaryota</taxon>
        <taxon>Metazoa</taxon>
        <taxon>Echinodermata</taxon>
        <taxon>Eleutherozoa</taxon>
        <taxon>Echinozoa</taxon>
        <taxon>Holothuroidea</taxon>
        <taxon>Aspidochirotacea</taxon>
        <taxon>Aspidochirotida</taxon>
        <taxon>Stichopodidae</taxon>
        <taxon>Apostichopus</taxon>
    </lineage>
</organism>
<name>A0A2G8K560_STIJA</name>
<dbReference type="AlphaFoldDB" id="A0A2G8K560"/>
<sequence length="841" mass="92214">MFITDNDVMYDRTKSSPCGEVLLDVDSDMKCSQSGRPYNSSTDMECMGNVFPKADGDACCLDQSYDSSSEFCCKTNNGTLPLSAEECCREITNDADQPRGLHCCAGSPYSEDTHLCCFNPYDTRTHIEIRSSNGNWNLQPIEDGKTEICGSSAINPFFSVCCWWESFNTLCQEVGSASGAFCGSLPYNRETTSCCSGKLNPGIPEIPGITECAGTTAFLNSQKRLCQGKLHTITETSRTQCCGTELFDDQTELCCSDQIQRKTSPAMECCDTLVHDPTVQTCYVYAREDWSRAVKVLDIKVGSDRLCAGLVLEANEFCKKKIFGPDTIIKGRDGDNAICGTQAFNTEEFFCDRRDNLIPRNPNDGLCFTEYGNQLFDLSRQICCYGNLYDLKSACGGERQCCGGDVFLEDFQSCNPSTNNVVDIPTAVSDSCHGNMFDTRTHVCDDENLMVVSKEEFAENQSVCYFKDGGYSRVLHVTGGLPKECQGRIAYSQDQMVCDGVLFNKTEGSCCGSGVFDPDTELCCEKVNVRPTRGTCCSGLLYVGNGSCDGLQFTNIRDDPRWCGVRLLDADEVCCSGVIFSSSTHVCRDNVLLPTCGGVTYEASTHECCNQKVIDKSRKICCMDKPRKITNGENSCCKRSAYNSETSICCGGTVRDLEDGTLDLDECCPDPGQTFSLSHGGCQDVETTTSTSDRCSICPEEKKTKSMIQQTACNSTFQVYVKPIATNSSSGEVTVRVSKLPKFCPACDQKLLTKKSLKKITTLVLPCSSCSLILNRKYLLLDSVTPEEGGRVVVVSEGAMLLQRKQANLSWVLTRGKLAQVSIVFPFSCLNVCLPLFTLMN</sequence>
<feature type="domain" description="Galaxin-like repeats" evidence="1">
    <location>
        <begin position="485"/>
        <end position="610"/>
    </location>
</feature>
<dbReference type="OrthoDB" id="5989849at2759"/>
<dbReference type="InterPro" id="IPR056601">
    <property type="entry name" value="Galaxin_dom"/>
</dbReference>
<keyword evidence="3" id="KW-1185">Reference proteome</keyword>
<evidence type="ECO:0000313" key="3">
    <source>
        <dbReference type="Proteomes" id="UP000230750"/>
    </source>
</evidence>
<reference evidence="2 3" key="1">
    <citation type="journal article" date="2017" name="PLoS Biol.">
        <title>The sea cucumber genome provides insights into morphological evolution and visceral regeneration.</title>
        <authorList>
            <person name="Zhang X."/>
            <person name="Sun L."/>
            <person name="Yuan J."/>
            <person name="Sun Y."/>
            <person name="Gao Y."/>
            <person name="Zhang L."/>
            <person name="Li S."/>
            <person name="Dai H."/>
            <person name="Hamel J.F."/>
            <person name="Liu C."/>
            <person name="Yu Y."/>
            <person name="Liu S."/>
            <person name="Lin W."/>
            <person name="Guo K."/>
            <person name="Jin S."/>
            <person name="Xu P."/>
            <person name="Storey K.B."/>
            <person name="Huan P."/>
            <person name="Zhang T."/>
            <person name="Zhou Y."/>
            <person name="Zhang J."/>
            <person name="Lin C."/>
            <person name="Li X."/>
            <person name="Xing L."/>
            <person name="Huo D."/>
            <person name="Sun M."/>
            <person name="Wang L."/>
            <person name="Mercier A."/>
            <person name="Li F."/>
            <person name="Yang H."/>
            <person name="Xiang J."/>
        </authorList>
    </citation>
    <scope>NUCLEOTIDE SEQUENCE [LARGE SCALE GENOMIC DNA]</scope>
    <source>
        <strain evidence="2">Shaxun</strain>
        <tissue evidence="2">Muscle</tissue>
    </source>
</reference>
<proteinExistence type="predicted"/>